<reference evidence="3" key="1">
    <citation type="journal article" date="2014" name="Int. J. Syst. Evol. Microbiol.">
        <title>Complete genome sequence of Corynebacterium casei LMG S-19264T (=DSM 44701T), isolated from a smear-ripened cheese.</title>
        <authorList>
            <consortium name="US DOE Joint Genome Institute (JGI-PGF)"/>
            <person name="Walter F."/>
            <person name="Albersmeier A."/>
            <person name="Kalinowski J."/>
            <person name="Ruckert C."/>
        </authorList>
    </citation>
    <scope>NUCLEOTIDE SEQUENCE</scope>
    <source>
        <strain evidence="3">JCM 3091</strain>
    </source>
</reference>
<keyword evidence="2" id="KW-1133">Transmembrane helix</keyword>
<accession>A0A8J3BSY9</accession>
<name>A0A8J3BSY9_9ACTN</name>
<gene>
    <name evidence="3" type="ORF">GCM10010124_17850</name>
</gene>
<dbReference type="EMBL" id="BMQC01000005">
    <property type="protein sequence ID" value="GGK25704.1"/>
    <property type="molecule type" value="Genomic_DNA"/>
</dbReference>
<proteinExistence type="predicted"/>
<comment type="caution">
    <text evidence="3">The sequence shown here is derived from an EMBL/GenBank/DDBJ whole genome shotgun (WGS) entry which is preliminary data.</text>
</comment>
<evidence type="ECO:0000256" key="1">
    <source>
        <dbReference type="SAM" id="MobiDB-lite"/>
    </source>
</evidence>
<evidence type="ECO:0000313" key="3">
    <source>
        <dbReference type="EMBL" id="GGK25704.1"/>
    </source>
</evidence>
<protein>
    <submittedName>
        <fullName evidence="3">Uncharacterized protein</fullName>
    </submittedName>
</protein>
<evidence type="ECO:0000256" key="2">
    <source>
        <dbReference type="SAM" id="Phobius"/>
    </source>
</evidence>
<organism evidence="3 4">
    <name type="scientific">Pilimelia terevasa</name>
    <dbReference type="NCBI Taxonomy" id="53372"/>
    <lineage>
        <taxon>Bacteria</taxon>
        <taxon>Bacillati</taxon>
        <taxon>Actinomycetota</taxon>
        <taxon>Actinomycetes</taxon>
        <taxon>Micromonosporales</taxon>
        <taxon>Micromonosporaceae</taxon>
        <taxon>Pilimelia</taxon>
    </lineage>
</organism>
<dbReference type="Proteomes" id="UP000662200">
    <property type="component" value="Unassembled WGS sequence"/>
</dbReference>
<keyword evidence="4" id="KW-1185">Reference proteome</keyword>
<dbReference type="AlphaFoldDB" id="A0A8J3BSY9"/>
<keyword evidence="2" id="KW-0812">Transmembrane</keyword>
<feature type="transmembrane region" description="Helical" evidence="2">
    <location>
        <begin position="54"/>
        <end position="70"/>
    </location>
</feature>
<reference evidence="3" key="2">
    <citation type="submission" date="2020-09" db="EMBL/GenBank/DDBJ databases">
        <authorList>
            <person name="Sun Q."/>
            <person name="Ohkuma M."/>
        </authorList>
    </citation>
    <scope>NUCLEOTIDE SEQUENCE</scope>
    <source>
        <strain evidence="3">JCM 3091</strain>
    </source>
</reference>
<feature type="transmembrane region" description="Helical" evidence="2">
    <location>
        <begin position="76"/>
        <end position="94"/>
    </location>
</feature>
<feature type="region of interest" description="Disordered" evidence="1">
    <location>
        <begin position="1"/>
        <end position="27"/>
    </location>
</feature>
<keyword evidence="2" id="KW-0472">Membrane</keyword>
<sequence>MPGGGVRRGRGARPAADHATDPHLFGWRPAPPCPGTLSDMPFDERFLSTRQRRWAWVGFALLALNAPVVARLLPDASWLLNICVAAVVAVVLIADDSAGRRAAQEPAAEESWR</sequence>
<evidence type="ECO:0000313" key="4">
    <source>
        <dbReference type="Proteomes" id="UP000662200"/>
    </source>
</evidence>